<evidence type="ECO:0000256" key="7">
    <source>
        <dbReference type="ARBA" id="ARBA00022989"/>
    </source>
</evidence>
<feature type="transmembrane region" description="Helical" evidence="11">
    <location>
        <begin position="95"/>
        <end position="113"/>
    </location>
</feature>
<dbReference type="PANTHER" id="PTHR32196">
    <property type="entry name" value="ABC TRANSPORTER PERMEASE PROTEIN YPHD-RELATED-RELATED"/>
    <property type="match status" value="1"/>
</dbReference>
<evidence type="ECO:0000256" key="9">
    <source>
        <dbReference type="ARBA" id="ARBA00035611"/>
    </source>
</evidence>
<dbReference type="EMBL" id="JBEPLM010000004">
    <property type="protein sequence ID" value="MET3593284.1"/>
    <property type="molecule type" value="Genomic_DNA"/>
</dbReference>
<proteinExistence type="predicted"/>
<dbReference type="CDD" id="cd06579">
    <property type="entry name" value="TM_PBP1_transp_AraH_like"/>
    <property type="match status" value="1"/>
</dbReference>
<evidence type="ECO:0000256" key="11">
    <source>
        <dbReference type="SAM" id="Phobius"/>
    </source>
</evidence>
<organism evidence="12 13">
    <name type="scientific">Mesorhizobium shonense</name>
    <dbReference type="NCBI Taxonomy" id="1209948"/>
    <lineage>
        <taxon>Bacteria</taxon>
        <taxon>Pseudomonadati</taxon>
        <taxon>Pseudomonadota</taxon>
        <taxon>Alphaproteobacteria</taxon>
        <taxon>Hyphomicrobiales</taxon>
        <taxon>Phyllobacteriaceae</taxon>
        <taxon>Mesorhizobium</taxon>
    </lineage>
</organism>
<feature type="transmembrane region" description="Helical" evidence="11">
    <location>
        <begin position="278"/>
        <end position="296"/>
    </location>
</feature>
<dbReference type="PANTHER" id="PTHR32196:SF32">
    <property type="entry name" value="XYLOSE TRANSPORT SYSTEM PERMEASE PROTEIN XYLH"/>
    <property type="match status" value="1"/>
</dbReference>
<keyword evidence="8 11" id="KW-0472">Membrane</keyword>
<evidence type="ECO:0000313" key="13">
    <source>
        <dbReference type="Proteomes" id="UP001549036"/>
    </source>
</evidence>
<evidence type="ECO:0000313" key="12">
    <source>
        <dbReference type="EMBL" id="MET3593284.1"/>
    </source>
</evidence>
<sequence>MSTESAPAPQTGAAEDVKQGPRIAVSALTTNLREYGLIIALIVIMLFFQYTTSGTLFKPVNLSNLVQQNSFIIVMALGMLLVIVSGHIDLSVGSVAGFIGALAAMMMVIWPLGPLSNPLVVSIICLIVGGGIGAAQGYWIAYHRIPSFIVTLAGMLIFRGICQALLGGGSSVGPLPDSFKALSSGFIPDVIGPLTLIPPTVNAAGKTIVGSGLTLHMTTIVLGLIAVLAYAYFGLRARRKRERHGYEAEPFPLFVIKTLVGSALALFLVVQFASYRGLPVVLLVMGVLISLFVFVTKRMTIGRRIYAMGGNAKAAQLSGINTERLTLMVFINMGVLSALGGLIIAARLGQAVPAAGLGSELDVIAAVFIGGASAMGGVGQVIGAVVGGFIMGVMNNGMSIMGVNVDWQQVVKGLVLLGAVIFDVYNKNKA</sequence>
<evidence type="ECO:0000256" key="5">
    <source>
        <dbReference type="ARBA" id="ARBA00022597"/>
    </source>
</evidence>
<feature type="transmembrane region" description="Helical" evidence="11">
    <location>
        <begin position="366"/>
        <end position="391"/>
    </location>
</feature>
<feature type="transmembrane region" description="Helical" evidence="11">
    <location>
        <begin position="32"/>
        <end position="50"/>
    </location>
</feature>
<dbReference type="InterPro" id="IPR001851">
    <property type="entry name" value="ABC_transp_permease"/>
</dbReference>
<keyword evidence="6 11" id="KW-0812">Transmembrane</keyword>
<dbReference type="Proteomes" id="UP001549036">
    <property type="component" value="Unassembled WGS sequence"/>
</dbReference>
<dbReference type="NCBIfam" id="NF040906">
    <property type="entry name" value="GguB"/>
    <property type="match status" value="1"/>
</dbReference>
<evidence type="ECO:0000256" key="3">
    <source>
        <dbReference type="ARBA" id="ARBA00022475"/>
    </source>
</evidence>
<comment type="function">
    <text evidence="9">Part of the binding-protein-dependent transport system for D-xylose. Probably responsible for the translocation of the substrate across the membrane.</text>
</comment>
<evidence type="ECO:0000256" key="10">
    <source>
        <dbReference type="ARBA" id="ARBA00035686"/>
    </source>
</evidence>
<comment type="subcellular location">
    <subcellularLocation>
        <location evidence="1">Cell membrane</location>
        <topology evidence="1">Multi-pass membrane protein</topology>
    </subcellularLocation>
</comment>
<keyword evidence="3" id="KW-1003">Cell membrane</keyword>
<feature type="transmembrane region" description="Helical" evidence="11">
    <location>
        <begin position="254"/>
        <end position="272"/>
    </location>
</feature>
<feature type="transmembrane region" description="Helical" evidence="11">
    <location>
        <begin position="325"/>
        <end position="346"/>
    </location>
</feature>
<protein>
    <recommendedName>
        <fullName evidence="10">Xylose transport system permease protein XylH</fullName>
    </recommendedName>
</protein>
<accession>A0ABV2HRT0</accession>
<dbReference type="RefSeq" id="WP_126096257.1">
    <property type="nucleotide sequence ID" value="NZ_JBEPLM010000004.1"/>
</dbReference>
<dbReference type="Pfam" id="PF02653">
    <property type="entry name" value="BPD_transp_2"/>
    <property type="match status" value="1"/>
</dbReference>
<name>A0ABV2HRT0_9HYPH</name>
<evidence type="ECO:0000256" key="4">
    <source>
        <dbReference type="ARBA" id="ARBA00022519"/>
    </source>
</evidence>
<evidence type="ECO:0000256" key="6">
    <source>
        <dbReference type="ARBA" id="ARBA00022692"/>
    </source>
</evidence>
<keyword evidence="5 12" id="KW-0762">Sugar transport</keyword>
<keyword evidence="2" id="KW-0813">Transport</keyword>
<comment type="caution">
    <text evidence="12">The sequence shown here is derived from an EMBL/GenBank/DDBJ whole genome shotgun (WGS) entry which is preliminary data.</text>
</comment>
<reference evidence="12 13" key="1">
    <citation type="submission" date="2024-06" db="EMBL/GenBank/DDBJ databases">
        <title>Genomic Encyclopedia of Type Strains, Phase IV (KMG-IV): sequencing the most valuable type-strain genomes for metagenomic binning, comparative biology and taxonomic classification.</title>
        <authorList>
            <person name="Goeker M."/>
        </authorList>
    </citation>
    <scope>NUCLEOTIDE SEQUENCE [LARGE SCALE GENOMIC DNA]</scope>
    <source>
        <strain evidence="12 13">DSM 29846</strain>
    </source>
</reference>
<evidence type="ECO:0000256" key="8">
    <source>
        <dbReference type="ARBA" id="ARBA00023136"/>
    </source>
</evidence>
<evidence type="ECO:0000256" key="2">
    <source>
        <dbReference type="ARBA" id="ARBA00022448"/>
    </source>
</evidence>
<gene>
    <name evidence="12" type="ORF">ABID26_002681</name>
</gene>
<feature type="transmembrane region" description="Helical" evidence="11">
    <location>
        <begin position="70"/>
        <end position="88"/>
    </location>
</feature>
<feature type="transmembrane region" description="Helical" evidence="11">
    <location>
        <begin position="119"/>
        <end position="141"/>
    </location>
</feature>
<evidence type="ECO:0000256" key="1">
    <source>
        <dbReference type="ARBA" id="ARBA00004651"/>
    </source>
</evidence>
<feature type="transmembrane region" description="Helical" evidence="11">
    <location>
        <begin position="148"/>
        <end position="166"/>
    </location>
</feature>
<keyword evidence="7 11" id="KW-1133">Transmembrane helix</keyword>
<feature type="transmembrane region" description="Helical" evidence="11">
    <location>
        <begin position="213"/>
        <end position="233"/>
    </location>
</feature>
<keyword evidence="13" id="KW-1185">Reference proteome</keyword>
<keyword evidence="4" id="KW-0997">Cell inner membrane</keyword>